<dbReference type="SUPFAM" id="SSF52833">
    <property type="entry name" value="Thioredoxin-like"/>
    <property type="match status" value="1"/>
</dbReference>
<dbReference type="Gene3D" id="1.50.10.20">
    <property type="match status" value="1"/>
</dbReference>
<organism evidence="2 3">
    <name type="scientific">Chitinophaga agrisoli</name>
    <dbReference type="NCBI Taxonomy" id="2607653"/>
    <lineage>
        <taxon>Bacteria</taxon>
        <taxon>Pseudomonadati</taxon>
        <taxon>Bacteroidota</taxon>
        <taxon>Chitinophagia</taxon>
        <taxon>Chitinophagales</taxon>
        <taxon>Chitinophagaceae</taxon>
        <taxon>Chitinophaga</taxon>
    </lineage>
</organism>
<dbReference type="InterPro" id="IPR036249">
    <property type="entry name" value="Thioredoxin-like_sf"/>
</dbReference>
<proteinExistence type="predicted"/>
<dbReference type="AlphaFoldDB" id="A0A5B2VXW9"/>
<dbReference type="Proteomes" id="UP000324611">
    <property type="component" value="Unassembled WGS sequence"/>
</dbReference>
<dbReference type="Pfam" id="PF03190">
    <property type="entry name" value="Thioredox_DsbH"/>
    <property type="match status" value="1"/>
</dbReference>
<dbReference type="GO" id="GO:0005975">
    <property type="term" value="P:carbohydrate metabolic process"/>
    <property type="evidence" value="ECO:0007669"/>
    <property type="project" value="InterPro"/>
</dbReference>
<sequence>MNKLVGETSPYLLQHAHNPVDWYPWGEEALQRAQQEDKPILVSIGYAACHWCHVMERESFEDADTARIMNEHFINIKIDREERPDLDHIYMDAVQAMTGSGGWPLNVFLTPDKRPFYGGTYFPPVKAFNRPSWKEVLTALSQAFNERREDIDQQAANLTDHLAQSNQFGTQTGSFLNIPKQELFTRDQCDTIYKNIMTQADTAWGGFGRAPKFPGTFTIQYLLRYHHSFNAPEGLQQALLSLDKMLQGGIYDQLGGGFARYSTDEQWLAPHFEKMLYDNALLVDTLCEAYQLTGNKIYAQTIHHTLEFIEREMTHLNGAFYAALDADSEGVEGKFYTWSLTEVQAILGDKAPLFCEFYDVTEHGNWEEQNILWIRKPLAEFAAEKGIDQAALETLLHNCRQQLLAVRDTRIRPGLDDKILLGWNALMIHACCKAYAALREDHYLHMAVRAMDCCWRNMQQPGQEGVFYHTYKADTPKYPAFLDDYACLIRALIALQEVTGHLHWLHRAKQLTDVVISQFSDEAGSYFYYTMQHQHDVIVRKKEVYDGAVPSGNALMVNNLWYLSVVFDDRAWAARAVDMLARLSQTVVRYPTSFGIWAAGILQMVKGTREIAIVGKEYRARMQEVHGYYIPFKVLLGAEKDQPGLPLLEQRERPGETLVYVCEDYHCIKPVFYIQEIINLIK</sequence>
<evidence type="ECO:0000313" key="2">
    <source>
        <dbReference type="EMBL" id="KAA2244703.1"/>
    </source>
</evidence>
<keyword evidence="3" id="KW-1185">Reference proteome</keyword>
<dbReference type="InterPro" id="IPR004879">
    <property type="entry name" value="Ssp411-like_TRX"/>
</dbReference>
<comment type="caution">
    <text evidence="2">The sequence shown here is derived from an EMBL/GenBank/DDBJ whole genome shotgun (WGS) entry which is preliminary data.</text>
</comment>
<reference evidence="2 3" key="2">
    <citation type="submission" date="2019-09" db="EMBL/GenBank/DDBJ databases">
        <authorList>
            <person name="Jin C."/>
        </authorList>
    </citation>
    <scope>NUCLEOTIDE SEQUENCE [LARGE SCALE GENOMIC DNA]</scope>
    <source>
        <strain evidence="2 3">BN140078</strain>
    </source>
</reference>
<dbReference type="Gene3D" id="3.40.30.10">
    <property type="entry name" value="Glutaredoxin"/>
    <property type="match status" value="1"/>
</dbReference>
<dbReference type="InterPro" id="IPR024705">
    <property type="entry name" value="Ssp411"/>
</dbReference>
<dbReference type="PIRSF" id="PIRSF006402">
    <property type="entry name" value="UCP006402_thioredoxin"/>
    <property type="match status" value="1"/>
</dbReference>
<dbReference type="PANTHER" id="PTHR42899:SF1">
    <property type="entry name" value="SPERMATOGENESIS-ASSOCIATED PROTEIN 20"/>
    <property type="match status" value="1"/>
</dbReference>
<dbReference type="RefSeq" id="WP_149836100.1">
    <property type="nucleotide sequence ID" value="NZ_VUOC01000001.1"/>
</dbReference>
<dbReference type="CDD" id="cd02955">
    <property type="entry name" value="SSP411"/>
    <property type="match status" value="1"/>
</dbReference>
<evidence type="ECO:0000313" key="3">
    <source>
        <dbReference type="Proteomes" id="UP000324611"/>
    </source>
</evidence>
<dbReference type="SUPFAM" id="SSF48208">
    <property type="entry name" value="Six-hairpin glycosidases"/>
    <property type="match status" value="1"/>
</dbReference>
<reference evidence="2 3" key="1">
    <citation type="submission" date="2019-09" db="EMBL/GenBank/DDBJ databases">
        <title>Chitinophaga ginsengihumi sp. nov., isolated from soil of ginseng rhizosphere.</title>
        <authorList>
            <person name="Lee J."/>
        </authorList>
    </citation>
    <scope>NUCLEOTIDE SEQUENCE [LARGE SCALE GENOMIC DNA]</scope>
    <source>
        <strain evidence="2 3">BN140078</strain>
    </source>
</reference>
<dbReference type="EMBL" id="VUOC01000001">
    <property type="protein sequence ID" value="KAA2244703.1"/>
    <property type="molecule type" value="Genomic_DNA"/>
</dbReference>
<dbReference type="PANTHER" id="PTHR42899">
    <property type="entry name" value="SPERMATOGENESIS-ASSOCIATED PROTEIN 20"/>
    <property type="match status" value="1"/>
</dbReference>
<gene>
    <name evidence="2" type="ORF">F0L74_01645</name>
</gene>
<dbReference type="InterPro" id="IPR008928">
    <property type="entry name" value="6-hairpin_glycosidase_sf"/>
</dbReference>
<feature type="domain" description="Spermatogenesis-associated protein 20-like TRX" evidence="1">
    <location>
        <begin position="2"/>
        <end position="162"/>
    </location>
</feature>
<protein>
    <submittedName>
        <fullName evidence="2">Thioredoxin domain-containing protein</fullName>
    </submittedName>
</protein>
<accession>A0A5B2VXW9</accession>
<evidence type="ECO:0000259" key="1">
    <source>
        <dbReference type="Pfam" id="PF03190"/>
    </source>
</evidence>
<name>A0A5B2VXW9_9BACT</name>